<sequence>MGAISIFSTGYVHFIESLSYLLKMTFKGLLYETVENRIRYIIDWYWATFISHLFPDDIFYRRTH</sequence>
<evidence type="ECO:0000313" key="2">
    <source>
        <dbReference type="Proteomes" id="UP000009100"/>
    </source>
</evidence>
<gene>
    <name evidence="1" type="ordered locus">VS_II0485</name>
</gene>
<name>B7VRA0_VIBA3</name>
<dbReference type="AlphaFoldDB" id="B7VRA0"/>
<dbReference type="Proteomes" id="UP000009100">
    <property type="component" value="Chromosome 2"/>
</dbReference>
<reference evidence="1 2" key="1">
    <citation type="submission" date="2009-02" db="EMBL/GenBank/DDBJ databases">
        <title>Vibrio splendidus str. LGP32 complete genome.</title>
        <authorList>
            <person name="Mazel D."/>
            <person name="Le Roux F."/>
        </authorList>
    </citation>
    <scope>NUCLEOTIDE SEQUENCE [LARGE SCALE GENOMIC DNA]</scope>
    <source>
        <strain evidence="1 2">LGP32</strain>
    </source>
</reference>
<accession>B7VRA0</accession>
<proteinExistence type="predicted"/>
<dbReference type="EMBL" id="FM954973">
    <property type="protein sequence ID" value="CAV26015.1"/>
    <property type="molecule type" value="Genomic_DNA"/>
</dbReference>
<dbReference type="KEGG" id="vsp:VS_II0485"/>
<dbReference type="STRING" id="575788.VS_II0485"/>
<dbReference type="HOGENOM" id="CLU_2866675_0_0_6"/>
<evidence type="ECO:0000313" key="1">
    <source>
        <dbReference type="EMBL" id="CAV26015.1"/>
    </source>
</evidence>
<organism evidence="1 2">
    <name type="scientific">Vibrio atlanticus (strain LGP32)</name>
    <name type="common">Vibrio splendidus (strain Mel32)</name>
    <dbReference type="NCBI Taxonomy" id="575788"/>
    <lineage>
        <taxon>Bacteria</taxon>
        <taxon>Pseudomonadati</taxon>
        <taxon>Pseudomonadota</taxon>
        <taxon>Gammaproteobacteria</taxon>
        <taxon>Vibrionales</taxon>
        <taxon>Vibrionaceae</taxon>
        <taxon>Vibrio</taxon>
    </lineage>
</organism>
<protein>
    <submittedName>
        <fullName evidence="1">Uncharacterized protein</fullName>
    </submittedName>
</protein>